<protein>
    <submittedName>
        <fullName evidence="5">Rad3-related DNA helicase</fullName>
    </submittedName>
</protein>
<dbReference type="PANTHER" id="PTHR11472">
    <property type="entry name" value="DNA REPAIR DEAD HELICASE RAD3/XP-D SUBFAMILY MEMBER"/>
    <property type="match status" value="1"/>
</dbReference>
<keyword evidence="5" id="KW-0347">Helicase</keyword>
<sequence>MIPESPNMLEYIPEDFKYWRKYQQEKIEEILGHISNGKKIIVLNAPTGAGKSLYNISVGSILNSLNENNNAFVLTSTKMLQNQYSDEFPEVMVIKGRANYPCKSWEWLYNLRKNEDAKKGKKTEEYAPKTCEDCYKIAKNTKCNFEGICEYKVAKKEALESTFACMNMAYFILAVPNEEVGFENRTLCIIDEAHHIEDTLMNHYTIEITKKRVEKLRKSLKEQKEVNFPKEKWNGILPVNIYFKDIINYAVDAAFENIYEGEAELLNFLKKTVYSDIKLILDKPLVSKDIFFMKVKNQKNLVNMSNLERKQKLISYSKMFLPSNYIDLSESETTRFMDSIEKYQKRIKNAINLFDDLYKIEEIQESGEMGAKWIPTHVERNYGKNVGTHLEKIILKPIDVKDLKEELFDQADFYILSSATLSKQHMKDLGFNEKDYAVVSVPASFPVKNRPLKVINEFNMNYENLNKKDYFKKAVEKLDLILKHHENERGIIHVSSNKLMNDIFKNSKYKNRMIKVTSNGNLLDGIESIDSGLHYHEKNNNSVLISPSLHTGVDFRDDKARFQIIFKVPFMAGDEQVSARRRKDPNWYFGKAVTQMIQSYGRTTRSVDDYSVTYILDKRALHYLKNDNFTPEWVKEAVIKYDTVEDALEDNNCFSKK</sequence>
<dbReference type="EMBL" id="JACDUL010000004">
    <property type="protein sequence ID" value="MBA2862885.1"/>
    <property type="molecule type" value="Genomic_DNA"/>
</dbReference>
<dbReference type="SMART" id="SM00491">
    <property type="entry name" value="HELICc2"/>
    <property type="match status" value="1"/>
</dbReference>
<dbReference type="InterPro" id="IPR045028">
    <property type="entry name" value="DinG/Rad3-like"/>
</dbReference>
<evidence type="ECO:0000313" key="6">
    <source>
        <dbReference type="Proteomes" id="UP000533207"/>
    </source>
</evidence>
<keyword evidence="1" id="KW-0547">Nucleotide-binding</keyword>
<accession>A0A7J9PI28</accession>
<evidence type="ECO:0000256" key="1">
    <source>
        <dbReference type="ARBA" id="ARBA00022741"/>
    </source>
</evidence>
<dbReference type="InterPro" id="IPR006555">
    <property type="entry name" value="ATP-dep_Helicase_C"/>
</dbReference>
<dbReference type="GO" id="GO:0016818">
    <property type="term" value="F:hydrolase activity, acting on acid anhydrides, in phosphorus-containing anhydrides"/>
    <property type="evidence" value="ECO:0007669"/>
    <property type="project" value="InterPro"/>
</dbReference>
<dbReference type="InterPro" id="IPR014013">
    <property type="entry name" value="Helic_SF1/SF2_ATP-bd_DinG/Rad3"/>
</dbReference>
<dbReference type="InterPro" id="IPR027417">
    <property type="entry name" value="P-loop_NTPase"/>
</dbReference>
<dbReference type="PANTHER" id="PTHR11472:SF34">
    <property type="entry name" value="REGULATOR OF TELOMERE ELONGATION HELICASE 1"/>
    <property type="match status" value="1"/>
</dbReference>
<feature type="domain" description="Helicase ATP-binding" evidence="4">
    <location>
        <begin position="11"/>
        <end position="247"/>
    </location>
</feature>
<organism evidence="5 6">
    <name type="scientific">Methanococcus maripaludis</name>
    <name type="common">Methanococcus deltae</name>
    <dbReference type="NCBI Taxonomy" id="39152"/>
    <lineage>
        <taxon>Archaea</taxon>
        <taxon>Methanobacteriati</taxon>
        <taxon>Methanobacteriota</taxon>
        <taxon>Methanomada group</taxon>
        <taxon>Methanococci</taxon>
        <taxon>Methanococcales</taxon>
        <taxon>Methanococcaceae</taxon>
        <taxon>Methanococcus</taxon>
    </lineage>
</organism>
<evidence type="ECO:0000259" key="4">
    <source>
        <dbReference type="PROSITE" id="PS51193"/>
    </source>
</evidence>
<dbReference type="RefSeq" id="WP_012068046.1">
    <property type="nucleotide sequence ID" value="NZ_JACDUL010000004.1"/>
</dbReference>
<evidence type="ECO:0000313" key="5">
    <source>
        <dbReference type="EMBL" id="MBA2862885.1"/>
    </source>
</evidence>
<comment type="caution">
    <text evidence="5">The sequence shown here is derived from an EMBL/GenBank/DDBJ whole genome shotgun (WGS) entry which is preliminary data.</text>
</comment>
<dbReference type="Gene3D" id="3.40.50.300">
    <property type="entry name" value="P-loop containing nucleotide triphosphate hydrolases"/>
    <property type="match status" value="2"/>
</dbReference>
<dbReference type="AlphaFoldDB" id="A0A7J9PI28"/>
<dbReference type="GO" id="GO:0005524">
    <property type="term" value="F:ATP binding"/>
    <property type="evidence" value="ECO:0007669"/>
    <property type="project" value="UniProtKB-KW"/>
</dbReference>
<dbReference type="SUPFAM" id="SSF52540">
    <property type="entry name" value="P-loop containing nucleoside triphosphate hydrolases"/>
    <property type="match status" value="1"/>
</dbReference>
<evidence type="ECO:0000256" key="3">
    <source>
        <dbReference type="ARBA" id="ARBA00022840"/>
    </source>
</evidence>
<dbReference type="GO" id="GO:0003677">
    <property type="term" value="F:DNA binding"/>
    <property type="evidence" value="ECO:0007669"/>
    <property type="project" value="InterPro"/>
</dbReference>
<keyword evidence="2" id="KW-0378">Hydrolase</keyword>
<dbReference type="Pfam" id="PF13307">
    <property type="entry name" value="Helicase_C_2"/>
    <property type="match status" value="1"/>
</dbReference>
<name>A0A7J9PI28_METMI</name>
<evidence type="ECO:0000256" key="2">
    <source>
        <dbReference type="ARBA" id="ARBA00022801"/>
    </source>
</evidence>
<reference evidence="5 6" key="1">
    <citation type="submission" date="2020-07" db="EMBL/GenBank/DDBJ databases">
        <title>Genomic Encyclopedia of Type Strains, Phase IV (KMG-V): Genome sequencing to study the core and pangenomes of soil and plant-associated prokaryotes.</title>
        <authorList>
            <person name="Whitman W."/>
        </authorList>
    </citation>
    <scope>NUCLEOTIDE SEQUENCE [LARGE SCALE GENOMIC DNA]</scope>
    <source>
        <strain evidence="5 6">C8</strain>
    </source>
</reference>
<dbReference type="InterPro" id="IPR006935">
    <property type="entry name" value="Helicase/UvrB_N"/>
</dbReference>
<dbReference type="GO" id="GO:0003678">
    <property type="term" value="F:DNA helicase activity"/>
    <property type="evidence" value="ECO:0007669"/>
    <property type="project" value="TreeGrafter"/>
</dbReference>
<proteinExistence type="predicted"/>
<gene>
    <name evidence="5" type="ORF">HNP90_001782</name>
</gene>
<dbReference type="PROSITE" id="PS51193">
    <property type="entry name" value="HELICASE_ATP_BIND_2"/>
    <property type="match status" value="1"/>
</dbReference>
<dbReference type="GO" id="GO:0006139">
    <property type="term" value="P:nucleobase-containing compound metabolic process"/>
    <property type="evidence" value="ECO:0007669"/>
    <property type="project" value="InterPro"/>
</dbReference>
<keyword evidence="3" id="KW-0067">ATP-binding</keyword>
<dbReference type="Proteomes" id="UP000533207">
    <property type="component" value="Unassembled WGS sequence"/>
</dbReference>
<dbReference type="InterPro" id="IPR014001">
    <property type="entry name" value="Helicase_ATP-bd"/>
</dbReference>
<dbReference type="SMART" id="SM00487">
    <property type="entry name" value="DEXDc"/>
    <property type="match status" value="1"/>
</dbReference>
<dbReference type="Pfam" id="PF04851">
    <property type="entry name" value="ResIII"/>
    <property type="match status" value="1"/>
</dbReference>